<dbReference type="InterPro" id="IPR053204">
    <property type="entry name" value="Oxopyrrolidines_Biosynth-assoc"/>
</dbReference>
<organism evidence="1 2">
    <name type="scientific">Diplodia seriata</name>
    <dbReference type="NCBI Taxonomy" id="420778"/>
    <lineage>
        <taxon>Eukaryota</taxon>
        <taxon>Fungi</taxon>
        <taxon>Dikarya</taxon>
        <taxon>Ascomycota</taxon>
        <taxon>Pezizomycotina</taxon>
        <taxon>Dothideomycetes</taxon>
        <taxon>Dothideomycetes incertae sedis</taxon>
        <taxon>Botryosphaeriales</taxon>
        <taxon>Botryosphaeriaceae</taxon>
        <taxon>Diplodia</taxon>
    </lineage>
</organism>
<dbReference type="InterPro" id="IPR022085">
    <property type="entry name" value="OpdG"/>
</dbReference>
<dbReference type="PANTHER" id="PTHR38797:SF4">
    <property type="entry name" value="NUCLEAR PORE COMPLEX PROTEIN NUP85"/>
    <property type="match status" value="1"/>
</dbReference>
<dbReference type="EMBL" id="LAQI01000077">
    <property type="protein sequence ID" value="KKY22401.1"/>
    <property type="molecule type" value="Genomic_DNA"/>
</dbReference>
<dbReference type="AlphaFoldDB" id="A0A0G2EJN8"/>
<reference evidence="1 2" key="2">
    <citation type="submission" date="2015-05" db="EMBL/GenBank/DDBJ databases">
        <title>Distinctive expansion of gene families associated with plant cell wall degradation and secondary metabolism in the genomes of grapevine trunk pathogens.</title>
        <authorList>
            <person name="Lawrence D.P."/>
            <person name="Travadon R."/>
            <person name="Rolshausen P.E."/>
            <person name="Baumgartner K."/>
        </authorList>
    </citation>
    <scope>NUCLEOTIDE SEQUENCE [LARGE SCALE GENOMIC DNA]</scope>
    <source>
        <strain evidence="1">DS831</strain>
    </source>
</reference>
<accession>A0A0G2EJN8</accession>
<dbReference type="PANTHER" id="PTHR38797">
    <property type="entry name" value="NUCLEAR PORE COMPLEX PROTEIN NUP85-RELATED"/>
    <property type="match status" value="1"/>
</dbReference>
<reference evidence="1 2" key="1">
    <citation type="submission" date="2015-03" db="EMBL/GenBank/DDBJ databases">
        <authorList>
            <person name="Morales-Cruz A."/>
            <person name="Amrine K.C."/>
            <person name="Cantu D."/>
        </authorList>
    </citation>
    <scope>NUCLEOTIDE SEQUENCE [LARGE SCALE GENOMIC DNA]</scope>
    <source>
        <strain evidence="1">DS831</strain>
    </source>
</reference>
<comment type="caution">
    <text evidence="1">The sequence shown here is derived from an EMBL/GenBank/DDBJ whole genome shotgun (WGS) entry which is preliminary data.</text>
</comment>
<proteinExistence type="predicted"/>
<gene>
    <name evidence="1" type="ORF">UCDDS831_g03566</name>
</gene>
<dbReference type="Pfam" id="PF12311">
    <property type="entry name" value="DUF3632"/>
    <property type="match status" value="1"/>
</dbReference>
<evidence type="ECO:0000313" key="1">
    <source>
        <dbReference type="EMBL" id="KKY22401.1"/>
    </source>
</evidence>
<protein>
    <submittedName>
        <fullName evidence="1">Uncharacterized protein</fullName>
    </submittedName>
</protein>
<name>A0A0G2EJN8_9PEZI</name>
<dbReference type="Proteomes" id="UP000034182">
    <property type="component" value="Unassembled WGS sequence"/>
</dbReference>
<sequence>MATNPSDIIAAFVPDAISVQEAAEKLAAPARQAFEKDDDLGKTEHELERLWTAVTSAAEQTPHGQQDKLVDIVRAIKEMPQPTHETKRLEIWGEEQRWEQLPLFGAKAREGLDIASDKPDDSFVNLNAFYARVTAANVCDLSLYAIWILRAALEDPEEDDIASDTKPASLKAASVWLIYAAETLSKLSQEKKQFDGKMAKPGRSLSIFKDAPGWGGFCEDRWETWVDRLTPLNEASIATDAKPLVGQALEAASKVTKSSA</sequence>
<evidence type="ECO:0000313" key="2">
    <source>
        <dbReference type="Proteomes" id="UP000034182"/>
    </source>
</evidence>